<name>A0A0F3NNT1_ORITS</name>
<dbReference type="Proteomes" id="UP000033671">
    <property type="component" value="Unassembled WGS sequence"/>
</dbReference>
<evidence type="ECO:0000313" key="3">
    <source>
        <dbReference type="Proteomes" id="UP000033671"/>
    </source>
</evidence>
<evidence type="ECO:0000313" key="2">
    <source>
        <dbReference type="EMBL" id="KJV76270.1"/>
    </source>
</evidence>
<dbReference type="RefSeq" id="WP_155379011.1">
    <property type="nucleotide sequence ID" value="NZ_LAOA01000025.1"/>
</dbReference>
<evidence type="ECO:0000313" key="1">
    <source>
        <dbReference type="EMBL" id="KJV69693.1"/>
    </source>
</evidence>
<dbReference type="AlphaFoldDB" id="A0A0F3NNT1"/>
<dbReference type="EMBL" id="LAOA01000025">
    <property type="protein sequence ID" value="KJV76270.1"/>
    <property type="molecule type" value="Genomic_DNA"/>
</dbReference>
<organism evidence="1 3">
    <name type="scientific">Orientia tsutsugamushi str. TA716</name>
    <dbReference type="NCBI Taxonomy" id="1359175"/>
    <lineage>
        <taxon>Bacteria</taxon>
        <taxon>Pseudomonadati</taxon>
        <taxon>Pseudomonadota</taxon>
        <taxon>Alphaproteobacteria</taxon>
        <taxon>Rickettsiales</taxon>
        <taxon>Rickettsiaceae</taxon>
        <taxon>Rickettsieae</taxon>
        <taxon>Orientia</taxon>
    </lineage>
</organism>
<proteinExistence type="predicted"/>
<protein>
    <submittedName>
        <fullName evidence="1">Putative transposase</fullName>
    </submittedName>
</protein>
<reference evidence="1 3" key="1">
    <citation type="submission" date="2015-01" db="EMBL/GenBank/DDBJ databases">
        <title>Genome Sequencing of Rickettsiales.</title>
        <authorList>
            <person name="Daugherty S.C."/>
            <person name="Su Q."/>
            <person name="Abolude K."/>
            <person name="Beier-Sexton M."/>
            <person name="Carlyon J.A."/>
            <person name="Carter R."/>
            <person name="Day N.P."/>
            <person name="Dumler S.J."/>
            <person name="Dyachenko V."/>
            <person name="Godinez A."/>
            <person name="Kurtti T.J."/>
            <person name="Lichay M."/>
            <person name="Mullins K.E."/>
            <person name="Ott S."/>
            <person name="Pappas-Brown V."/>
            <person name="Paris D.H."/>
            <person name="Patel P."/>
            <person name="Richards A.L."/>
            <person name="Sadzewicz L."/>
            <person name="Sears K."/>
            <person name="Seidman D."/>
            <person name="Sengamalay N."/>
            <person name="Stenos J."/>
            <person name="Tallon L.J."/>
            <person name="Vincent G."/>
            <person name="Fraser C.M."/>
            <person name="Munderloh U."/>
            <person name="Dunning-Hotopp J.C."/>
        </authorList>
    </citation>
    <scope>NUCLEOTIDE SEQUENCE [LARGE SCALE GENOMIC DNA]</scope>
    <source>
        <strain evidence="1 3">TA716</strain>
    </source>
</reference>
<dbReference type="EMBL" id="LAOA01000231">
    <property type="protein sequence ID" value="KJV69693.1"/>
    <property type="molecule type" value="Genomic_DNA"/>
</dbReference>
<gene>
    <name evidence="2" type="ORF">OTSTA716_0849</name>
    <name evidence="1" type="ORF">OTSTA716_2824</name>
</gene>
<accession>A0A0F3NNT1</accession>
<dbReference type="PATRIC" id="fig|1359175.3.peg.1619"/>
<sequence>MIADLCNDKVIAHFLFKGNCNKSIFKAYVQAILIKELTTRQTVILCIIKQLSLSL</sequence>
<comment type="caution">
    <text evidence="1">The sequence shown here is derived from an EMBL/GenBank/DDBJ whole genome shotgun (WGS) entry which is preliminary data.</text>
</comment>